<feature type="region of interest" description="Disordered" evidence="1">
    <location>
        <begin position="156"/>
        <end position="178"/>
    </location>
</feature>
<feature type="transmembrane region" description="Helical" evidence="2">
    <location>
        <begin position="214"/>
        <end position="230"/>
    </location>
</feature>
<feature type="transmembrane region" description="Helical" evidence="2">
    <location>
        <begin position="237"/>
        <end position="257"/>
    </location>
</feature>
<feature type="transmembrane region" description="Helical" evidence="2">
    <location>
        <begin position="36"/>
        <end position="55"/>
    </location>
</feature>
<accession>A0ABW1K6X4</accession>
<organism evidence="3 4">
    <name type="scientific">Plantactinospora solaniradicis</name>
    <dbReference type="NCBI Taxonomy" id="1723736"/>
    <lineage>
        <taxon>Bacteria</taxon>
        <taxon>Bacillati</taxon>
        <taxon>Actinomycetota</taxon>
        <taxon>Actinomycetes</taxon>
        <taxon>Micromonosporales</taxon>
        <taxon>Micromonosporaceae</taxon>
        <taxon>Plantactinospora</taxon>
    </lineage>
</organism>
<evidence type="ECO:0008006" key="5">
    <source>
        <dbReference type="Google" id="ProtNLM"/>
    </source>
</evidence>
<comment type="caution">
    <text evidence="3">The sequence shown here is derived from an EMBL/GenBank/DDBJ whole genome shotgun (WGS) entry which is preliminary data.</text>
</comment>
<feature type="transmembrane region" description="Helical" evidence="2">
    <location>
        <begin position="97"/>
        <end position="121"/>
    </location>
</feature>
<dbReference type="Proteomes" id="UP001596203">
    <property type="component" value="Unassembled WGS sequence"/>
</dbReference>
<feature type="region of interest" description="Disordered" evidence="1">
    <location>
        <begin position="1"/>
        <end position="25"/>
    </location>
</feature>
<evidence type="ECO:0000313" key="4">
    <source>
        <dbReference type="Proteomes" id="UP001596203"/>
    </source>
</evidence>
<keyword evidence="2" id="KW-1133">Transmembrane helix</keyword>
<dbReference type="RefSeq" id="WP_377420485.1">
    <property type="nucleotide sequence ID" value="NZ_JBHSPR010000008.1"/>
</dbReference>
<evidence type="ECO:0000256" key="2">
    <source>
        <dbReference type="SAM" id="Phobius"/>
    </source>
</evidence>
<dbReference type="EMBL" id="JBHSPR010000008">
    <property type="protein sequence ID" value="MFC6016783.1"/>
    <property type="molecule type" value="Genomic_DNA"/>
</dbReference>
<proteinExistence type="predicted"/>
<sequence>MSETMRDGSAVPTSDPDSRHEPSGTRHRPVLHFLRHFAEMTVAMVLGMLLFGPVWEVIAAGLGRSAALGRPDVDALVMATNMTLGMSIWMRHRGHRWGPVAGMGAAMYVPFLLFLPAYWLGAVSGDVLLMAGHVLMLPAMLLAMLLRRTEYTRHHRTTGAATGSPGRDAAPSDAGTTGRTSRRIVAMLKHRWPTWLALVMTIDAWVDPVVLDPWTLLVLPIGYLVIGTVRRQLGNPWMLALQLGGLAGYLGLAVVAVNASDDVARYLVGAGWLAHSVWDLAHHRANKVVPRGYSEWCAVLDAVLGISMIFLL</sequence>
<feature type="transmembrane region" description="Helical" evidence="2">
    <location>
        <begin position="127"/>
        <end position="146"/>
    </location>
</feature>
<keyword evidence="2" id="KW-0472">Membrane</keyword>
<name>A0ABW1K6X4_9ACTN</name>
<evidence type="ECO:0000313" key="3">
    <source>
        <dbReference type="EMBL" id="MFC6016783.1"/>
    </source>
</evidence>
<reference evidence="4" key="1">
    <citation type="journal article" date="2019" name="Int. J. Syst. Evol. Microbiol.">
        <title>The Global Catalogue of Microorganisms (GCM) 10K type strain sequencing project: providing services to taxonomists for standard genome sequencing and annotation.</title>
        <authorList>
            <consortium name="The Broad Institute Genomics Platform"/>
            <consortium name="The Broad Institute Genome Sequencing Center for Infectious Disease"/>
            <person name="Wu L."/>
            <person name="Ma J."/>
        </authorList>
    </citation>
    <scope>NUCLEOTIDE SEQUENCE [LARGE SCALE GENOMIC DNA]</scope>
    <source>
        <strain evidence="4">ZS-35-S2</strain>
    </source>
</reference>
<evidence type="ECO:0000256" key="1">
    <source>
        <dbReference type="SAM" id="MobiDB-lite"/>
    </source>
</evidence>
<keyword evidence="2" id="KW-0812">Transmembrane</keyword>
<protein>
    <recommendedName>
        <fullName evidence="5">Metal-dependent hydrolase</fullName>
    </recommendedName>
</protein>
<gene>
    <name evidence="3" type="ORF">ACFP2T_11270</name>
</gene>
<keyword evidence="4" id="KW-1185">Reference proteome</keyword>